<evidence type="ECO:0000313" key="1">
    <source>
        <dbReference type="EMBL" id="SDK50196.1"/>
    </source>
</evidence>
<accession>A0A1G9CF30</accession>
<keyword evidence="2" id="KW-1185">Reference proteome</keyword>
<sequence>MYQVAVLKADYEGWWLFEGWQNDLINIKNFDSEMSMMDYYEKLIRQMSEEYHTYQKGKYHLIAFYNACELEYCEDCEEDLQIFYTPLCMKDNTFMEVPKIMNIL</sequence>
<evidence type="ECO:0000313" key="2">
    <source>
        <dbReference type="Proteomes" id="UP000199008"/>
    </source>
</evidence>
<dbReference type="EMBL" id="FNFY01000004">
    <property type="protein sequence ID" value="SDK50196.1"/>
    <property type="molecule type" value="Genomic_DNA"/>
</dbReference>
<reference evidence="2" key="1">
    <citation type="submission" date="2016-10" db="EMBL/GenBank/DDBJ databases">
        <authorList>
            <person name="Varghese N."/>
            <person name="Submissions S."/>
        </authorList>
    </citation>
    <scope>NUCLEOTIDE SEQUENCE [LARGE SCALE GENOMIC DNA]</scope>
    <source>
        <strain evidence="2">CGMCC 1.8895</strain>
    </source>
</reference>
<dbReference type="Proteomes" id="UP000199008">
    <property type="component" value="Unassembled WGS sequence"/>
</dbReference>
<dbReference type="AlphaFoldDB" id="A0A1G9CF30"/>
<organism evidence="1 2">
    <name type="scientific">Lacicoccus qingdaonensis</name>
    <dbReference type="NCBI Taxonomy" id="576118"/>
    <lineage>
        <taxon>Bacteria</taxon>
        <taxon>Bacillati</taxon>
        <taxon>Bacillota</taxon>
        <taxon>Bacilli</taxon>
        <taxon>Bacillales</taxon>
        <taxon>Salinicoccaceae</taxon>
        <taxon>Lacicoccus</taxon>
    </lineage>
</organism>
<name>A0A1G9CF30_9BACL</name>
<protein>
    <recommendedName>
        <fullName evidence="3">DUF1033 domain-containing protein</fullName>
    </recommendedName>
</protein>
<evidence type="ECO:0008006" key="3">
    <source>
        <dbReference type="Google" id="ProtNLM"/>
    </source>
</evidence>
<dbReference type="InterPro" id="IPR010434">
    <property type="entry name" value="DUF1033"/>
</dbReference>
<dbReference type="Pfam" id="PF06279">
    <property type="entry name" value="DUF1033"/>
    <property type="match status" value="1"/>
</dbReference>
<proteinExistence type="predicted"/>
<dbReference type="STRING" id="576118.SAMN05216216_10443"/>
<dbReference type="RefSeq" id="WP_092984782.1">
    <property type="nucleotide sequence ID" value="NZ_FNFY01000004.1"/>
</dbReference>
<gene>
    <name evidence="1" type="ORF">SAMN05216216_10443</name>
</gene>
<dbReference type="OrthoDB" id="2389779at2"/>